<reference evidence="1 2" key="1">
    <citation type="submission" date="2018-09" db="EMBL/GenBank/DDBJ databases">
        <title>Genomic Encyclopedia of Archaeal and Bacterial Type Strains, Phase II (KMG-II): from individual species to whole genera.</title>
        <authorList>
            <person name="Goeker M."/>
        </authorList>
    </citation>
    <scope>NUCLEOTIDE SEQUENCE [LARGE SCALE GENOMIC DNA]</scope>
    <source>
        <strain evidence="1 2">DSM 27148</strain>
    </source>
</reference>
<dbReference type="RefSeq" id="WP_120275492.1">
    <property type="nucleotide sequence ID" value="NZ_RAPN01000005.1"/>
</dbReference>
<protein>
    <submittedName>
        <fullName evidence="1">Uncharacterized protein</fullName>
    </submittedName>
</protein>
<evidence type="ECO:0000313" key="2">
    <source>
        <dbReference type="Proteomes" id="UP000283387"/>
    </source>
</evidence>
<dbReference type="Proteomes" id="UP000283387">
    <property type="component" value="Unassembled WGS sequence"/>
</dbReference>
<keyword evidence="2" id="KW-1185">Reference proteome</keyword>
<dbReference type="AlphaFoldDB" id="A0A419VVY5"/>
<dbReference type="OrthoDB" id="9998225at2"/>
<gene>
    <name evidence="1" type="ORF">BC643_4459</name>
</gene>
<proteinExistence type="predicted"/>
<dbReference type="PROSITE" id="PS51257">
    <property type="entry name" value="PROKAR_LIPOPROTEIN"/>
    <property type="match status" value="1"/>
</dbReference>
<comment type="caution">
    <text evidence="1">The sequence shown here is derived from an EMBL/GenBank/DDBJ whole genome shotgun (WGS) entry which is preliminary data.</text>
</comment>
<accession>A0A419VVY5</accession>
<dbReference type="EMBL" id="RAPN01000005">
    <property type="protein sequence ID" value="RKD86142.1"/>
    <property type="molecule type" value="Genomic_DNA"/>
</dbReference>
<name>A0A419VVY5_9BACT</name>
<sequence>MKKFFGLFSIIIFGLYGCPYSDDIPSHLRIVNNSVSDIYFGISSSFPDTSLSHIEVIPFYEGNTTQKIEAGDTMSIRTIILAEDNTTQIFFFDANVVEAESWDSIVSNYVVLKRKEITESDLEMSDWTITYP</sequence>
<organism evidence="1 2">
    <name type="scientific">Mangrovibacterium diazotrophicum</name>
    <dbReference type="NCBI Taxonomy" id="1261403"/>
    <lineage>
        <taxon>Bacteria</taxon>
        <taxon>Pseudomonadati</taxon>
        <taxon>Bacteroidota</taxon>
        <taxon>Bacteroidia</taxon>
        <taxon>Marinilabiliales</taxon>
        <taxon>Prolixibacteraceae</taxon>
        <taxon>Mangrovibacterium</taxon>
    </lineage>
</organism>
<evidence type="ECO:0000313" key="1">
    <source>
        <dbReference type="EMBL" id="RKD86142.1"/>
    </source>
</evidence>